<dbReference type="AlphaFoldDB" id="A0A371X8R3"/>
<dbReference type="PANTHER" id="PTHR33164:SF43">
    <property type="entry name" value="HTH-TYPE TRANSCRIPTIONAL REPRESSOR YETL"/>
    <property type="match status" value="1"/>
</dbReference>
<dbReference type="PANTHER" id="PTHR33164">
    <property type="entry name" value="TRANSCRIPTIONAL REGULATOR, MARR FAMILY"/>
    <property type="match status" value="1"/>
</dbReference>
<proteinExistence type="predicted"/>
<keyword evidence="4" id="KW-1185">Reference proteome</keyword>
<organism evidence="3 4">
    <name type="scientific">Fulvimarina endophytica</name>
    <dbReference type="NCBI Taxonomy" id="2293836"/>
    <lineage>
        <taxon>Bacteria</taxon>
        <taxon>Pseudomonadati</taxon>
        <taxon>Pseudomonadota</taxon>
        <taxon>Alphaproteobacteria</taxon>
        <taxon>Hyphomicrobiales</taxon>
        <taxon>Aurantimonadaceae</taxon>
        <taxon>Fulvimarina</taxon>
    </lineage>
</organism>
<dbReference type="InterPro" id="IPR036388">
    <property type="entry name" value="WH-like_DNA-bd_sf"/>
</dbReference>
<dbReference type="Pfam" id="PF12802">
    <property type="entry name" value="MarR_2"/>
    <property type="match status" value="1"/>
</dbReference>
<dbReference type="GO" id="GO:0006950">
    <property type="term" value="P:response to stress"/>
    <property type="evidence" value="ECO:0007669"/>
    <property type="project" value="TreeGrafter"/>
</dbReference>
<accession>A0A371X8R3</accession>
<evidence type="ECO:0000313" key="3">
    <source>
        <dbReference type="EMBL" id="RFC65454.1"/>
    </source>
</evidence>
<feature type="domain" description="HTH marR-type" evidence="2">
    <location>
        <begin position="35"/>
        <end position="84"/>
    </location>
</feature>
<dbReference type="InterPro" id="IPR036390">
    <property type="entry name" value="WH_DNA-bd_sf"/>
</dbReference>
<dbReference type="InterPro" id="IPR000835">
    <property type="entry name" value="HTH_MarR-typ"/>
</dbReference>
<dbReference type="RefSeq" id="WP_116682350.1">
    <property type="nucleotide sequence ID" value="NZ_QURL01000002.1"/>
</dbReference>
<feature type="region of interest" description="Disordered" evidence="1">
    <location>
        <begin position="143"/>
        <end position="175"/>
    </location>
</feature>
<dbReference type="EMBL" id="QURL01000002">
    <property type="protein sequence ID" value="RFC65454.1"/>
    <property type="molecule type" value="Genomic_DNA"/>
</dbReference>
<dbReference type="Proteomes" id="UP000264310">
    <property type="component" value="Unassembled WGS sequence"/>
</dbReference>
<evidence type="ECO:0000259" key="2">
    <source>
        <dbReference type="Pfam" id="PF12802"/>
    </source>
</evidence>
<dbReference type="GO" id="GO:0003700">
    <property type="term" value="F:DNA-binding transcription factor activity"/>
    <property type="evidence" value="ECO:0007669"/>
    <property type="project" value="InterPro"/>
</dbReference>
<feature type="compositionally biased region" description="Acidic residues" evidence="1">
    <location>
        <begin position="147"/>
        <end position="157"/>
    </location>
</feature>
<sequence length="175" mass="19033">MPKKDPKRDAVAVAGLLEQLTRRMHAQGFAARLFPAQWTALRYIENAPPHLRSAVDLARFQGLAPGAVARTVRTLIGKGLIEKTGKMVRGRAEQLELTDRGRQILRRDPLLAVVRAADHVPEEDLVPLRAGLGALLRALGATRTELDETGDGSSEETPDAHDGSERKPASVVEPQ</sequence>
<feature type="compositionally biased region" description="Basic and acidic residues" evidence="1">
    <location>
        <begin position="158"/>
        <end position="168"/>
    </location>
</feature>
<evidence type="ECO:0000313" key="4">
    <source>
        <dbReference type="Proteomes" id="UP000264310"/>
    </source>
</evidence>
<dbReference type="InterPro" id="IPR039422">
    <property type="entry name" value="MarR/SlyA-like"/>
</dbReference>
<name>A0A371X8R3_9HYPH</name>
<protein>
    <submittedName>
        <fullName evidence="3">MarR family transcriptional regulator</fullName>
    </submittedName>
</protein>
<comment type="caution">
    <text evidence="3">The sequence shown here is derived from an EMBL/GenBank/DDBJ whole genome shotgun (WGS) entry which is preliminary data.</text>
</comment>
<dbReference type="Gene3D" id="1.10.10.10">
    <property type="entry name" value="Winged helix-like DNA-binding domain superfamily/Winged helix DNA-binding domain"/>
    <property type="match status" value="1"/>
</dbReference>
<dbReference type="SUPFAM" id="SSF46785">
    <property type="entry name" value="Winged helix' DNA-binding domain"/>
    <property type="match status" value="1"/>
</dbReference>
<gene>
    <name evidence="3" type="ORF">DYI37_06465</name>
</gene>
<reference evidence="3 4" key="1">
    <citation type="submission" date="2018-08" db="EMBL/GenBank/DDBJ databases">
        <title>Fulvimarina sp. 85, whole genome shotgun sequence.</title>
        <authorList>
            <person name="Tuo L."/>
        </authorList>
    </citation>
    <scope>NUCLEOTIDE SEQUENCE [LARGE SCALE GENOMIC DNA]</scope>
    <source>
        <strain evidence="3 4">85</strain>
    </source>
</reference>
<dbReference type="OrthoDB" id="5522755at2"/>
<evidence type="ECO:0000256" key="1">
    <source>
        <dbReference type="SAM" id="MobiDB-lite"/>
    </source>
</evidence>